<accession>Q7WZK1</accession>
<dbReference type="AlphaFoldDB" id="Q7WZK1"/>
<proteinExistence type="predicted"/>
<protein>
    <submittedName>
        <fullName evidence="1">Uncharacterized protein</fullName>
    </submittedName>
</protein>
<name>Q7WZK1_FRATU</name>
<evidence type="ECO:0000313" key="1">
    <source>
        <dbReference type="EMBL" id="AAP83341.1"/>
    </source>
</evidence>
<reference evidence="1" key="1">
    <citation type="submission" date="2002-01" db="EMBL/GenBank/DDBJ databases">
        <authorList>
            <person name="Broekhuijsen M.P."/>
            <person name="Larsson P."/>
            <person name="Johansson A."/>
            <person name="Sjostedt A."/>
            <person name="Prior R.G."/>
            <person name="Titball R.W."/>
            <person name="Forsman M."/>
        </authorList>
    </citation>
    <scope>NUCLEOTIDE SEQUENCE</scope>
    <source>
        <strain evidence="1">FSC147</strain>
    </source>
</reference>
<dbReference type="EMBL" id="AF469616">
    <property type="protein sequence ID" value="AAP83341.1"/>
    <property type="molecule type" value="Genomic_DNA"/>
</dbReference>
<reference evidence="1" key="2">
    <citation type="journal article" date="2003" name="J. Clin. Microbiol.">
        <title>Genome-wide DNA microarray analysis of Francisella tularensis strains demonstrates extensive genetic conservation within the species but identifies regions that are unique to the highly virulent F. tularensis subsp. tularensis.</title>
        <authorList>
            <person name="Broekhuijsen M."/>
            <person name="Larsson P."/>
            <person name="Johansson A."/>
            <person name="Bystrom M."/>
            <person name="Eriksson U."/>
            <person name="Larsson E."/>
            <person name="Prior R.G."/>
            <person name="Sjostedt A."/>
            <person name="Titball R.W."/>
            <person name="Forsman M."/>
        </authorList>
    </citation>
    <scope>NUCLEOTIDE SEQUENCE</scope>
    <source>
        <strain evidence="1">FSC147</strain>
    </source>
</reference>
<organism evidence="1">
    <name type="scientific">Francisella tularensis subsp. mediasiatica</name>
    <dbReference type="NCBI Taxonomy" id="135248"/>
    <lineage>
        <taxon>Bacteria</taxon>
        <taxon>Pseudomonadati</taxon>
        <taxon>Pseudomonadota</taxon>
        <taxon>Gammaproteobacteria</taxon>
        <taxon>Thiotrichales</taxon>
        <taxon>Francisellaceae</taxon>
        <taxon>Francisella</taxon>
    </lineage>
</organism>
<sequence>MQLLHFLHYLNFPFLVVSTCKNYLQAHFLININFSHSTA</sequence>